<dbReference type="AlphaFoldDB" id="A0A2G8S2M1"/>
<reference evidence="1 2" key="1">
    <citation type="journal article" date="2015" name="Sci. Rep.">
        <title>Chromosome-level genome map provides insights into diverse defense mechanisms in the medicinal fungus Ganoderma sinense.</title>
        <authorList>
            <person name="Zhu Y."/>
            <person name="Xu J."/>
            <person name="Sun C."/>
            <person name="Zhou S."/>
            <person name="Xu H."/>
            <person name="Nelson D.R."/>
            <person name="Qian J."/>
            <person name="Song J."/>
            <person name="Luo H."/>
            <person name="Xiang L."/>
            <person name="Li Y."/>
            <person name="Xu Z."/>
            <person name="Ji A."/>
            <person name="Wang L."/>
            <person name="Lu S."/>
            <person name="Hayward A."/>
            <person name="Sun W."/>
            <person name="Li X."/>
            <person name="Schwartz D.C."/>
            <person name="Wang Y."/>
            <person name="Chen S."/>
        </authorList>
    </citation>
    <scope>NUCLEOTIDE SEQUENCE [LARGE SCALE GENOMIC DNA]</scope>
    <source>
        <strain evidence="1 2">ZZ0214-1</strain>
    </source>
</reference>
<proteinExistence type="predicted"/>
<evidence type="ECO:0000313" key="1">
    <source>
        <dbReference type="EMBL" id="PIL28016.1"/>
    </source>
</evidence>
<evidence type="ECO:0000313" key="2">
    <source>
        <dbReference type="Proteomes" id="UP000230002"/>
    </source>
</evidence>
<gene>
    <name evidence="1" type="ORF">GSI_09867</name>
</gene>
<comment type="caution">
    <text evidence="1">The sequence shown here is derived from an EMBL/GenBank/DDBJ whole genome shotgun (WGS) entry which is preliminary data.</text>
</comment>
<organism evidence="1 2">
    <name type="scientific">Ganoderma sinense ZZ0214-1</name>
    <dbReference type="NCBI Taxonomy" id="1077348"/>
    <lineage>
        <taxon>Eukaryota</taxon>
        <taxon>Fungi</taxon>
        <taxon>Dikarya</taxon>
        <taxon>Basidiomycota</taxon>
        <taxon>Agaricomycotina</taxon>
        <taxon>Agaricomycetes</taxon>
        <taxon>Polyporales</taxon>
        <taxon>Polyporaceae</taxon>
        <taxon>Ganoderma</taxon>
    </lineage>
</organism>
<dbReference type="EMBL" id="AYKW01000030">
    <property type="protein sequence ID" value="PIL28016.1"/>
    <property type="molecule type" value="Genomic_DNA"/>
</dbReference>
<protein>
    <submittedName>
        <fullName evidence="1">Uncharacterized protein</fullName>
    </submittedName>
</protein>
<keyword evidence="2" id="KW-1185">Reference proteome</keyword>
<accession>A0A2G8S2M1</accession>
<name>A0A2G8S2M1_9APHY</name>
<sequence>MVSVRDGDEFPMLVGTRDPAVYMLYLRPTLRPCSLFGPWFRADSGSVDFRTPLVVTLRRDISMCTVPSRPRCPPSPPLSFRPPTHRLCLRLLGSLFLSLSRRSCALPQLFLHDSL</sequence>
<dbReference type="Proteomes" id="UP000230002">
    <property type="component" value="Unassembled WGS sequence"/>
</dbReference>